<feature type="active site" description="Nucleophile" evidence="2">
    <location>
        <position position="59"/>
    </location>
</feature>
<dbReference type="Proteomes" id="UP000528595">
    <property type="component" value="Unassembled WGS sequence"/>
</dbReference>
<reference evidence="5" key="1">
    <citation type="submission" date="2020-08" db="EMBL/GenBank/DDBJ databases">
        <title>Studying the diversity of plant-associated saprophytic bacteria and their role in host health and plant-pathogen interactions.</title>
        <authorList>
            <person name="Potnis N."/>
        </authorList>
    </citation>
    <scope>NUCLEOTIDE SEQUENCE</scope>
    <source>
        <strain evidence="5">F21</strain>
    </source>
</reference>
<evidence type="ECO:0000259" key="4">
    <source>
        <dbReference type="PROSITE" id="PS51635"/>
    </source>
</evidence>
<keyword evidence="3" id="KW-0472">Membrane</keyword>
<evidence type="ECO:0000256" key="3">
    <source>
        <dbReference type="SAM" id="Phobius"/>
    </source>
</evidence>
<feature type="short sequence motif" description="GXSXG" evidence="2">
    <location>
        <begin position="57"/>
        <end position="61"/>
    </location>
</feature>
<keyword evidence="3" id="KW-0812">Transmembrane</keyword>
<dbReference type="PROSITE" id="PS51635">
    <property type="entry name" value="PNPLA"/>
    <property type="match status" value="1"/>
</dbReference>
<dbReference type="EMBL" id="JACIIQ010000001">
    <property type="protein sequence ID" value="MBB5668502.1"/>
    <property type="molecule type" value="Genomic_DNA"/>
</dbReference>
<gene>
    <name evidence="5" type="ORF">FHR65_000011</name>
</gene>
<keyword evidence="3" id="KW-1133">Transmembrane helix</keyword>
<proteinExistence type="predicted"/>
<feature type="transmembrane region" description="Helical" evidence="3">
    <location>
        <begin position="159"/>
        <end position="177"/>
    </location>
</feature>
<dbReference type="InterPro" id="IPR002641">
    <property type="entry name" value="PNPLA_dom"/>
</dbReference>
<comment type="caution">
    <text evidence="5">The sequence shown here is derived from an EMBL/GenBank/DDBJ whole genome shotgun (WGS) entry which is preliminary data.</text>
</comment>
<dbReference type="PANTHER" id="PTHR46394:SF1">
    <property type="entry name" value="PNPLA DOMAIN-CONTAINING PROTEIN"/>
    <property type="match status" value="1"/>
</dbReference>
<dbReference type="RefSeq" id="WP_184576718.1">
    <property type="nucleotide sequence ID" value="NZ_JACIIQ010000001.1"/>
</dbReference>
<dbReference type="GO" id="GO:0016042">
    <property type="term" value="P:lipid catabolic process"/>
    <property type="evidence" value="ECO:0007669"/>
    <property type="project" value="UniProtKB-UniRule"/>
</dbReference>
<keyword evidence="2" id="KW-0442">Lipid degradation</keyword>
<feature type="short sequence motif" description="DGA/G" evidence="2">
    <location>
        <begin position="278"/>
        <end position="280"/>
    </location>
</feature>
<dbReference type="Gene3D" id="3.40.1090.10">
    <property type="entry name" value="Cytosolic phospholipase A2 catalytic domain"/>
    <property type="match status" value="2"/>
</dbReference>
<dbReference type="InterPro" id="IPR052580">
    <property type="entry name" value="Lipid_Hydrolase"/>
</dbReference>
<keyword evidence="1 2" id="KW-0443">Lipid metabolism</keyword>
<evidence type="ECO:0000256" key="2">
    <source>
        <dbReference type="PROSITE-ProRule" id="PRU01161"/>
    </source>
</evidence>
<accession>A0AB73GR42</accession>
<evidence type="ECO:0000313" key="5">
    <source>
        <dbReference type="EMBL" id="MBB5668502.1"/>
    </source>
</evidence>
<dbReference type="SUPFAM" id="SSF52151">
    <property type="entry name" value="FabD/lysophospholipase-like"/>
    <property type="match status" value="1"/>
</dbReference>
<feature type="short sequence motif" description="GXGXXG" evidence="2">
    <location>
        <begin position="19"/>
        <end position="24"/>
    </location>
</feature>
<dbReference type="PANTHER" id="PTHR46394">
    <property type="entry name" value="ANNEXIN"/>
    <property type="match status" value="1"/>
</dbReference>
<feature type="active site" description="Proton acceptor" evidence="2">
    <location>
        <position position="278"/>
    </location>
</feature>
<organism evidence="5">
    <name type="scientific">Xanthomonas arboricola</name>
    <dbReference type="NCBI Taxonomy" id="56448"/>
    <lineage>
        <taxon>Bacteria</taxon>
        <taxon>Pseudomonadati</taxon>
        <taxon>Pseudomonadota</taxon>
        <taxon>Gammaproteobacteria</taxon>
        <taxon>Lysobacterales</taxon>
        <taxon>Lysobacteraceae</taxon>
        <taxon>Xanthomonas</taxon>
    </lineage>
</organism>
<dbReference type="InterPro" id="IPR016035">
    <property type="entry name" value="Acyl_Trfase/lysoPLipase"/>
</dbReference>
<dbReference type="GO" id="GO:0016787">
    <property type="term" value="F:hydrolase activity"/>
    <property type="evidence" value="ECO:0007669"/>
    <property type="project" value="UniProtKB-UniRule"/>
</dbReference>
<keyword evidence="2" id="KW-0378">Hydrolase</keyword>
<sequence>MSEQESDVQVQPVYVAFQGGGAKGAIHIGALRALESNIVAENSLGKTLKAKIVGVAGTSAGSIMAALVACKYEANELFKNDSELVFLEKMMGGGKSSLTSMFTWRGWLKISLARFLSKLSAVALCIISVLCSLVILLLASPQIVSSSYGAIYDTALLTSSYVAVACIFFVWIAIYFFRPGLAPLKEVRSAINRALSGSDIFKGKPPSDVTFRQLEVAGGRPLKIVSTNLTTKGIQVFSARSTPDVSIADAVCASICLPYIFKPYEVALDHDRKCKFVDGGLLSNLPLWVFDEERRVDDSGSWTIGFSIVGETSEKSHWLGAILDAVVAGPPEIHARGIDNLMVVPLSTSLGMLDFGAPLKDFKKEIDCVEKVASNIIVSRLDEWHVEGVLARLGDSLVDSFKRELKRCGIGKKISLKLAIACPGNNGNGGMVTRFRSGYQFYDIRERAVGNDSSPIIDFSLKRKKNDIRLSSSIWIVALPLKTTAGRVVPSVILIESPDLTSSDVCRIYDCESKEAFGQLAETLSDAVDQMDFEAEVGSIVFPETNNGT</sequence>
<evidence type="ECO:0000256" key="1">
    <source>
        <dbReference type="ARBA" id="ARBA00023098"/>
    </source>
</evidence>
<name>A0AB73GR42_9XANT</name>
<dbReference type="Pfam" id="PF01734">
    <property type="entry name" value="Patatin"/>
    <property type="match status" value="1"/>
</dbReference>
<feature type="domain" description="PNPLA" evidence="4">
    <location>
        <begin position="15"/>
        <end position="291"/>
    </location>
</feature>
<dbReference type="AlphaFoldDB" id="A0AB73GR42"/>
<protein>
    <submittedName>
        <fullName evidence="5">Acylesterase/phospholipase RssA</fullName>
    </submittedName>
</protein>
<feature type="transmembrane region" description="Helical" evidence="3">
    <location>
        <begin position="119"/>
        <end position="139"/>
    </location>
</feature>